<protein>
    <submittedName>
        <fullName evidence="1">Uncharacterized protein</fullName>
    </submittedName>
</protein>
<geneLocation type="plasmid" evidence="1 2">
    <name>pB</name>
</geneLocation>
<dbReference type="OrthoDB" id="8421091at2"/>
<name>A0A9Q8YGD6_ENSAD</name>
<reference evidence="1" key="1">
    <citation type="submission" date="2022-06" db="EMBL/GenBank/DDBJ databases">
        <title>Physiological and biochemical characterization and genomic elucidation of a strain of the genus Ensifer adhaerens M8 that combines arsenic oxidation and chromium reduction.</title>
        <authorList>
            <person name="Li X."/>
            <person name="Yu c."/>
        </authorList>
    </citation>
    <scope>NUCLEOTIDE SEQUENCE</scope>
    <source>
        <strain evidence="1">M8</strain>
        <plasmid evidence="1">pB</plasmid>
    </source>
</reference>
<evidence type="ECO:0000313" key="2">
    <source>
        <dbReference type="Proteomes" id="UP001055460"/>
    </source>
</evidence>
<dbReference type="Proteomes" id="UP001055460">
    <property type="component" value="Plasmid pB"/>
</dbReference>
<organism evidence="1 2">
    <name type="scientific">Ensifer adhaerens</name>
    <name type="common">Sinorhizobium morelense</name>
    <dbReference type="NCBI Taxonomy" id="106592"/>
    <lineage>
        <taxon>Bacteria</taxon>
        <taxon>Pseudomonadati</taxon>
        <taxon>Pseudomonadota</taxon>
        <taxon>Alphaproteobacteria</taxon>
        <taxon>Hyphomicrobiales</taxon>
        <taxon>Rhizobiaceae</taxon>
        <taxon>Sinorhizobium/Ensifer group</taxon>
        <taxon>Ensifer</taxon>
    </lineage>
</organism>
<evidence type="ECO:0000313" key="1">
    <source>
        <dbReference type="EMBL" id="USJ28218.1"/>
    </source>
</evidence>
<gene>
    <name evidence="1" type="ORF">NE863_30685</name>
</gene>
<dbReference type="EMBL" id="CP098809">
    <property type="protein sequence ID" value="USJ28218.1"/>
    <property type="molecule type" value="Genomic_DNA"/>
</dbReference>
<dbReference type="RefSeq" id="WP_060529873.1">
    <property type="nucleotide sequence ID" value="NZ_CP084488.1"/>
</dbReference>
<proteinExistence type="predicted"/>
<dbReference type="AlphaFoldDB" id="A0A9Q8YGD6"/>
<sequence>MERPIINHTSDTREACDCDRITVRIFASSVPCNVDEASIAGRPPDEAFLLLGPGVDPVFRTHVSGSVAQALAVGYRTVGSTP</sequence>
<accession>A0A9Q8YGD6</accession>
<keyword evidence="1" id="KW-0614">Plasmid</keyword>